<proteinExistence type="predicted"/>
<name>A0A2R5L908_9ACAR</name>
<dbReference type="EMBL" id="GGLE01001842">
    <property type="protein sequence ID" value="MBY05968.1"/>
    <property type="molecule type" value="Transcribed_RNA"/>
</dbReference>
<organism evidence="2">
    <name type="scientific">Ornithodoros turicata</name>
    <dbReference type="NCBI Taxonomy" id="34597"/>
    <lineage>
        <taxon>Eukaryota</taxon>
        <taxon>Metazoa</taxon>
        <taxon>Ecdysozoa</taxon>
        <taxon>Arthropoda</taxon>
        <taxon>Chelicerata</taxon>
        <taxon>Arachnida</taxon>
        <taxon>Acari</taxon>
        <taxon>Parasitiformes</taxon>
        <taxon>Ixodida</taxon>
        <taxon>Ixodoidea</taxon>
        <taxon>Argasidae</taxon>
        <taxon>Ornithodorinae</taxon>
        <taxon>Ornithodoros</taxon>
    </lineage>
</organism>
<reference evidence="2" key="1">
    <citation type="submission" date="2018-03" db="EMBL/GenBank/DDBJ databases">
        <title>The relapsing fever spirochete Borrelia turicatae persists in the highly oxidative environment of its soft-bodied tick vector.</title>
        <authorList>
            <person name="Bourret T.J."/>
            <person name="Boyle W.K."/>
            <person name="Valenzuela J.G."/>
            <person name="Oliveira F."/>
            <person name="Lopez J.E."/>
        </authorList>
    </citation>
    <scope>NUCLEOTIDE SEQUENCE</scope>
    <source>
        <strain evidence="2">Kansas strain/isolate</strain>
        <tissue evidence="2">Salivary glands</tissue>
    </source>
</reference>
<accession>A0A2R5L908</accession>
<evidence type="ECO:0000313" key="2">
    <source>
        <dbReference type="EMBL" id="MBY05968.1"/>
    </source>
</evidence>
<protein>
    <submittedName>
        <fullName evidence="2">Putative secreted protein</fullName>
    </submittedName>
</protein>
<dbReference type="AlphaFoldDB" id="A0A2R5L908"/>
<feature type="signal peptide" evidence="1">
    <location>
        <begin position="1"/>
        <end position="16"/>
    </location>
</feature>
<evidence type="ECO:0000256" key="1">
    <source>
        <dbReference type="SAM" id="SignalP"/>
    </source>
</evidence>
<keyword evidence="1" id="KW-0732">Signal</keyword>
<feature type="chain" id="PRO_5015349398" evidence="1">
    <location>
        <begin position="17"/>
        <end position="94"/>
    </location>
</feature>
<sequence>MQAKLFLFVFLLPVNALPDFYGNIFRKHPNDKTCEDPVPGECPAGTVDRVWTFVKVRGGGYCTRVPVCYPEDTINQFHTEKACTDICINYIMMR</sequence>